<sequence>MAATDLSHRSALGLLRAAALAKATDAQLRVVHAIDNDLPAQVLERRVAEAEERLAAETAGLALPELRREVVVGDVFWALHRAATAAHADLIVTGDHRRSRLRDIFQDTTVERLIRVSAVPVLIARTDVAEAHRHAVVGVESAEGPELLEVLERLGRAAPARATILHAVATPGTGLMYYAGVAVETIEEHRHAAAVNARSRLAAGLTDSAIPLSIEIVDAAPGAAIAAFAAQREGDLIVVSSHARRGLVRGMIGSVSGELIRHGLTDLLIVPRLG</sequence>
<proteinExistence type="inferred from homology"/>
<dbReference type="Proteomes" id="UP000588647">
    <property type="component" value="Unassembled WGS sequence"/>
</dbReference>
<protein>
    <submittedName>
        <fullName evidence="3">Nucleotide-binding universal stress UspA family protein</fullName>
    </submittedName>
</protein>
<dbReference type="PANTHER" id="PTHR46268">
    <property type="entry name" value="STRESS RESPONSE PROTEIN NHAX"/>
    <property type="match status" value="1"/>
</dbReference>
<organism evidence="3 4">
    <name type="scientific">Aurantimonas endophytica</name>
    <dbReference type="NCBI Taxonomy" id="1522175"/>
    <lineage>
        <taxon>Bacteria</taxon>
        <taxon>Pseudomonadati</taxon>
        <taxon>Pseudomonadota</taxon>
        <taxon>Alphaproteobacteria</taxon>
        <taxon>Hyphomicrobiales</taxon>
        <taxon>Aurantimonadaceae</taxon>
        <taxon>Aurantimonas</taxon>
    </lineage>
</organism>
<feature type="domain" description="UspA" evidence="2">
    <location>
        <begin position="133"/>
        <end position="271"/>
    </location>
</feature>
<evidence type="ECO:0000313" key="3">
    <source>
        <dbReference type="EMBL" id="MBB4002271.1"/>
    </source>
</evidence>
<dbReference type="PANTHER" id="PTHR46268:SF27">
    <property type="entry name" value="UNIVERSAL STRESS PROTEIN RV2623"/>
    <property type="match status" value="1"/>
</dbReference>
<dbReference type="InterPro" id="IPR006016">
    <property type="entry name" value="UspA"/>
</dbReference>
<dbReference type="RefSeq" id="WP_183206739.1">
    <property type="nucleotide sequence ID" value="NZ_JAAAMM010000001.1"/>
</dbReference>
<dbReference type="AlphaFoldDB" id="A0A7W6HBU5"/>
<name>A0A7W6HBU5_9HYPH</name>
<evidence type="ECO:0000256" key="1">
    <source>
        <dbReference type="ARBA" id="ARBA00008791"/>
    </source>
</evidence>
<comment type="caution">
    <text evidence="3">The sequence shown here is derived from an EMBL/GenBank/DDBJ whole genome shotgun (WGS) entry which is preliminary data.</text>
</comment>
<evidence type="ECO:0000259" key="2">
    <source>
        <dbReference type="Pfam" id="PF00582"/>
    </source>
</evidence>
<dbReference type="SUPFAM" id="SSF52402">
    <property type="entry name" value="Adenine nucleotide alpha hydrolases-like"/>
    <property type="match status" value="2"/>
</dbReference>
<dbReference type="Pfam" id="PF00582">
    <property type="entry name" value="Usp"/>
    <property type="match status" value="2"/>
</dbReference>
<dbReference type="CDD" id="cd00293">
    <property type="entry name" value="USP-like"/>
    <property type="match status" value="1"/>
</dbReference>
<gene>
    <name evidence="3" type="ORF">GGR03_001318</name>
</gene>
<evidence type="ECO:0000313" key="4">
    <source>
        <dbReference type="Proteomes" id="UP000588647"/>
    </source>
</evidence>
<dbReference type="Gene3D" id="3.40.50.620">
    <property type="entry name" value="HUPs"/>
    <property type="match status" value="2"/>
</dbReference>
<dbReference type="EMBL" id="JACIEM010000001">
    <property type="protein sequence ID" value="MBB4002271.1"/>
    <property type="molecule type" value="Genomic_DNA"/>
</dbReference>
<keyword evidence="4" id="KW-1185">Reference proteome</keyword>
<feature type="domain" description="UspA" evidence="2">
    <location>
        <begin position="2"/>
        <end position="125"/>
    </location>
</feature>
<reference evidence="3 4" key="1">
    <citation type="submission" date="2020-08" db="EMBL/GenBank/DDBJ databases">
        <title>Genomic Encyclopedia of Type Strains, Phase IV (KMG-IV): sequencing the most valuable type-strain genomes for metagenomic binning, comparative biology and taxonomic classification.</title>
        <authorList>
            <person name="Goeker M."/>
        </authorList>
    </citation>
    <scope>NUCLEOTIDE SEQUENCE [LARGE SCALE GENOMIC DNA]</scope>
    <source>
        <strain evidence="3 4">DSM 103570</strain>
    </source>
</reference>
<accession>A0A7W6HBU5</accession>
<dbReference type="InterPro" id="IPR014729">
    <property type="entry name" value="Rossmann-like_a/b/a_fold"/>
</dbReference>
<comment type="similarity">
    <text evidence="1">Belongs to the universal stress protein A family.</text>
</comment>